<proteinExistence type="predicted"/>
<dbReference type="EMBL" id="AMZH03013358">
    <property type="protein sequence ID" value="RRT49419.1"/>
    <property type="molecule type" value="Genomic_DNA"/>
</dbReference>
<dbReference type="Proteomes" id="UP000287651">
    <property type="component" value="Unassembled WGS sequence"/>
</dbReference>
<feature type="region of interest" description="Disordered" evidence="1">
    <location>
        <begin position="98"/>
        <end position="120"/>
    </location>
</feature>
<gene>
    <name evidence="2" type="ORF">B296_00037832</name>
</gene>
<protein>
    <submittedName>
        <fullName evidence="2">Uncharacterized protein</fullName>
    </submittedName>
</protein>
<evidence type="ECO:0000313" key="3">
    <source>
        <dbReference type="Proteomes" id="UP000287651"/>
    </source>
</evidence>
<name>A0A426YCG0_ENSVE</name>
<comment type="caution">
    <text evidence="2">The sequence shown here is derived from an EMBL/GenBank/DDBJ whole genome shotgun (WGS) entry which is preliminary data.</text>
</comment>
<dbReference type="AlphaFoldDB" id="A0A426YCG0"/>
<organism evidence="2 3">
    <name type="scientific">Ensete ventricosum</name>
    <name type="common">Abyssinian banana</name>
    <name type="synonym">Musa ensete</name>
    <dbReference type="NCBI Taxonomy" id="4639"/>
    <lineage>
        <taxon>Eukaryota</taxon>
        <taxon>Viridiplantae</taxon>
        <taxon>Streptophyta</taxon>
        <taxon>Embryophyta</taxon>
        <taxon>Tracheophyta</taxon>
        <taxon>Spermatophyta</taxon>
        <taxon>Magnoliopsida</taxon>
        <taxon>Liliopsida</taxon>
        <taxon>Zingiberales</taxon>
        <taxon>Musaceae</taxon>
        <taxon>Ensete</taxon>
    </lineage>
</organism>
<evidence type="ECO:0000256" key="1">
    <source>
        <dbReference type="SAM" id="MobiDB-lite"/>
    </source>
</evidence>
<sequence length="120" mass="13259">MGKARVIGGSPKYMMEAEEERSLRLGTQAMDGSVRVRVQLVGSDSRIDGQQFDQNPPIGSNRTHSDWVHFGTKLESGPNGDQIGLGSLWEDKASLQWSPNPVTIGRRPTMTNDEAYDEEP</sequence>
<accession>A0A426YCG0</accession>
<evidence type="ECO:0000313" key="2">
    <source>
        <dbReference type="EMBL" id="RRT49419.1"/>
    </source>
</evidence>
<reference evidence="2 3" key="1">
    <citation type="journal article" date="2014" name="Agronomy (Basel)">
        <title>A Draft Genome Sequence for Ensete ventricosum, the Drought-Tolerant Tree Against Hunger.</title>
        <authorList>
            <person name="Harrison J."/>
            <person name="Moore K.A."/>
            <person name="Paszkiewicz K."/>
            <person name="Jones T."/>
            <person name="Grant M."/>
            <person name="Ambacheew D."/>
            <person name="Muzemil S."/>
            <person name="Studholme D.J."/>
        </authorList>
    </citation>
    <scope>NUCLEOTIDE SEQUENCE [LARGE SCALE GENOMIC DNA]</scope>
</reference>